<sequence>MTSVAWCTPFSRPSAIGQFSAQVVTSMRETLGWDVDIFHPEGAGGRSVPDNGFVLGADAEQQLGEYDHVVYNIGDNPANHSAQMRLLRTVPGLVVLHDVSLIHLLLPDLVHGPEDAARTEFVRWYGPEAAVASAALRADELKFVGDPENIRRYPMIEPVLENAPAVVTHSEWAAARVREGYAGDVWVLPLPREPLANPQPSELPGIDDRTIILQAGVPNRNKHIEKIIEAFDDAGIADRAQLVICGYGTDEAFEALSELVADRSLQDSVHLLGRVEDDVMDELRRRALISTVLRFPFGEAASAALLDAMSYGHAVLTVDGGHYAEVPDDTVQRISVPPVADDIASVLRSWVDDPAAAREFGVRAARFVATEHTAETYSRGIAEVLPQVGSFQRRRDLVDMLSRTLYSLGFGPQDEITMSIAQDAAELFSGEPVVAEEIYSPGRSSGATRH</sequence>
<accession>A0AAU8DMU1</accession>
<reference evidence="3" key="1">
    <citation type="submission" date="2024-05" db="EMBL/GenBank/DDBJ databases">
        <authorList>
            <person name="Cai S.Y."/>
            <person name="Jin L.M."/>
            <person name="Li H.R."/>
        </authorList>
    </citation>
    <scope>NUCLEOTIDE SEQUENCE</scope>
    <source>
        <strain evidence="3">A5-74</strain>
    </source>
</reference>
<dbReference type="AlphaFoldDB" id="A0AAU8DMU1"/>
<dbReference type="RefSeq" id="WP_353648258.1">
    <property type="nucleotide sequence ID" value="NZ_CP159218.1"/>
</dbReference>
<dbReference type="CDD" id="cd03801">
    <property type="entry name" value="GT4_PimA-like"/>
    <property type="match status" value="1"/>
</dbReference>
<evidence type="ECO:0000313" key="3">
    <source>
        <dbReference type="EMBL" id="XCG62643.1"/>
    </source>
</evidence>
<feature type="domain" description="Glycosyl transferase family 1" evidence="2">
    <location>
        <begin position="207"/>
        <end position="364"/>
    </location>
</feature>
<keyword evidence="3" id="KW-0328">Glycosyltransferase</keyword>
<dbReference type="GO" id="GO:0009103">
    <property type="term" value="P:lipopolysaccharide biosynthetic process"/>
    <property type="evidence" value="ECO:0007669"/>
    <property type="project" value="TreeGrafter"/>
</dbReference>
<dbReference type="Gene3D" id="3.40.50.2000">
    <property type="entry name" value="Glycogen Phosphorylase B"/>
    <property type="match status" value="1"/>
</dbReference>
<dbReference type="GO" id="GO:0016757">
    <property type="term" value="F:glycosyltransferase activity"/>
    <property type="evidence" value="ECO:0007669"/>
    <property type="project" value="UniProtKB-KW"/>
</dbReference>
<dbReference type="EC" id="2.4.-.-" evidence="3"/>
<dbReference type="PANTHER" id="PTHR46401">
    <property type="entry name" value="GLYCOSYLTRANSFERASE WBBK-RELATED"/>
    <property type="match status" value="1"/>
</dbReference>
<dbReference type="PANTHER" id="PTHR46401:SF2">
    <property type="entry name" value="GLYCOSYLTRANSFERASE WBBK-RELATED"/>
    <property type="match status" value="1"/>
</dbReference>
<dbReference type="Pfam" id="PF00534">
    <property type="entry name" value="Glycos_transf_1"/>
    <property type="match status" value="1"/>
</dbReference>
<evidence type="ECO:0000259" key="2">
    <source>
        <dbReference type="Pfam" id="PF00534"/>
    </source>
</evidence>
<dbReference type="InterPro" id="IPR001296">
    <property type="entry name" value="Glyco_trans_1"/>
</dbReference>
<gene>
    <name evidence="3" type="ORF">ABLG96_15585</name>
</gene>
<evidence type="ECO:0000256" key="1">
    <source>
        <dbReference type="ARBA" id="ARBA00022679"/>
    </source>
</evidence>
<keyword evidence="1 3" id="KW-0808">Transferase</keyword>
<dbReference type="EMBL" id="CP159218">
    <property type="protein sequence ID" value="XCG62643.1"/>
    <property type="molecule type" value="Genomic_DNA"/>
</dbReference>
<name>A0AAU8DMU1_9ACTN</name>
<organism evidence="3">
    <name type="scientific">Nakamurella sp. A5-74</name>
    <dbReference type="NCBI Taxonomy" id="3158264"/>
    <lineage>
        <taxon>Bacteria</taxon>
        <taxon>Bacillati</taxon>
        <taxon>Actinomycetota</taxon>
        <taxon>Actinomycetes</taxon>
        <taxon>Nakamurellales</taxon>
        <taxon>Nakamurellaceae</taxon>
        <taxon>Nakamurella</taxon>
    </lineage>
</organism>
<dbReference type="SUPFAM" id="SSF53756">
    <property type="entry name" value="UDP-Glycosyltransferase/glycogen phosphorylase"/>
    <property type="match status" value="1"/>
</dbReference>
<protein>
    <submittedName>
        <fullName evidence="3">Glycosyltransferase family 4 protein</fullName>
        <ecNumber evidence="3">2.4.-.-</ecNumber>
    </submittedName>
</protein>
<proteinExistence type="predicted"/>